<dbReference type="Proteomes" id="UP001314170">
    <property type="component" value="Unassembled WGS sequence"/>
</dbReference>
<evidence type="ECO:0000313" key="1">
    <source>
        <dbReference type="EMBL" id="CAK7351015.1"/>
    </source>
</evidence>
<dbReference type="EMBL" id="CAWUPB010001184">
    <property type="protein sequence ID" value="CAK7351015.1"/>
    <property type="molecule type" value="Genomic_DNA"/>
</dbReference>
<gene>
    <name evidence="1" type="ORF">DCAF_LOCUS23642</name>
</gene>
<proteinExistence type="predicted"/>
<accession>A0AAV1SJR5</accession>
<evidence type="ECO:0000313" key="2">
    <source>
        <dbReference type="Proteomes" id="UP001314170"/>
    </source>
</evidence>
<name>A0AAV1SJR5_9ROSI</name>
<protein>
    <submittedName>
        <fullName evidence="1">Uncharacterized protein</fullName>
    </submittedName>
</protein>
<dbReference type="AlphaFoldDB" id="A0AAV1SJR5"/>
<organism evidence="1 2">
    <name type="scientific">Dovyalis caffra</name>
    <dbReference type="NCBI Taxonomy" id="77055"/>
    <lineage>
        <taxon>Eukaryota</taxon>
        <taxon>Viridiplantae</taxon>
        <taxon>Streptophyta</taxon>
        <taxon>Embryophyta</taxon>
        <taxon>Tracheophyta</taxon>
        <taxon>Spermatophyta</taxon>
        <taxon>Magnoliopsida</taxon>
        <taxon>eudicotyledons</taxon>
        <taxon>Gunneridae</taxon>
        <taxon>Pentapetalae</taxon>
        <taxon>rosids</taxon>
        <taxon>fabids</taxon>
        <taxon>Malpighiales</taxon>
        <taxon>Salicaceae</taxon>
        <taxon>Flacourtieae</taxon>
        <taxon>Dovyalis</taxon>
    </lineage>
</organism>
<comment type="caution">
    <text evidence="1">The sequence shown here is derived from an EMBL/GenBank/DDBJ whole genome shotgun (WGS) entry which is preliminary data.</text>
</comment>
<reference evidence="1 2" key="1">
    <citation type="submission" date="2024-01" db="EMBL/GenBank/DDBJ databases">
        <authorList>
            <person name="Waweru B."/>
        </authorList>
    </citation>
    <scope>NUCLEOTIDE SEQUENCE [LARGE SCALE GENOMIC DNA]</scope>
</reference>
<keyword evidence="2" id="KW-1185">Reference proteome</keyword>
<sequence>MNFGPTKEEKVKSRQCIAPEWTLDGYYTLAALPVSNSGTVAFKTWGKNLGSEEMKGIILASSGMPKPQEAASNTKYGIQEMHAHVPTGHLRYTLGN</sequence>